<proteinExistence type="predicted"/>
<reference evidence="1 2" key="1">
    <citation type="submission" date="2015-07" db="EMBL/GenBank/DDBJ databases">
        <title>Emmonsia species relationships and genome sequence.</title>
        <authorList>
            <consortium name="The Broad Institute Genomics Platform"/>
            <person name="Cuomo C.A."/>
            <person name="Munoz J.F."/>
            <person name="Imamovic A."/>
            <person name="Priest M.E."/>
            <person name="Young S."/>
            <person name="Clay O.K."/>
            <person name="McEwen J.G."/>
        </authorList>
    </citation>
    <scope>NUCLEOTIDE SEQUENCE [LARGE SCALE GENOMIC DNA]</scope>
    <source>
        <strain evidence="1 2">UAMH 9510</strain>
    </source>
</reference>
<organism evidence="1 2">
    <name type="scientific">Emergomyces pasteurianus Ep9510</name>
    <dbReference type="NCBI Taxonomy" id="1447872"/>
    <lineage>
        <taxon>Eukaryota</taxon>
        <taxon>Fungi</taxon>
        <taxon>Dikarya</taxon>
        <taxon>Ascomycota</taxon>
        <taxon>Pezizomycotina</taxon>
        <taxon>Eurotiomycetes</taxon>
        <taxon>Eurotiomycetidae</taxon>
        <taxon>Onygenales</taxon>
        <taxon>Ajellomycetaceae</taxon>
        <taxon>Emergomyces</taxon>
    </lineage>
</organism>
<dbReference type="VEuPathDB" id="FungiDB:AJ78_00182"/>
<keyword evidence="2" id="KW-1185">Reference proteome</keyword>
<name>A0A1J9QUE2_9EURO</name>
<evidence type="ECO:0000313" key="1">
    <source>
        <dbReference type="EMBL" id="OJD19823.1"/>
    </source>
</evidence>
<comment type="caution">
    <text evidence="1">The sequence shown here is derived from an EMBL/GenBank/DDBJ whole genome shotgun (WGS) entry which is preliminary data.</text>
</comment>
<dbReference type="AlphaFoldDB" id="A0A1J9QUE2"/>
<sequence>MAAGANEIILRTSKDWDDWYEGVQMKAMASNFQKYIDLDAPRIDPPMEPEPYQPNTADLRLEVLHVQYYLYKQRMETYKTYMKGVKEIYDHIFATVDLRLCRALTKTPDPRLTLEELKEIIAPTK</sequence>
<dbReference type="Proteomes" id="UP000182235">
    <property type="component" value="Unassembled WGS sequence"/>
</dbReference>
<protein>
    <submittedName>
        <fullName evidence="1">Uncharacterized protein</fullName>
    </submittedName>
</protein>
<dbReference type="EMBL" id="LGRN01000003">
    <property type="protein sequence ID" value="OJD19823.1"/>
    <property type="molecule type" value="Genomic_DNA"/>
</dbReference>
<gene>
    <name evidence="1" type="ORF">AJ78_00182</name>
</gene>
<evidence type="ECO:0000313" key="2">
    <source>
        <dbReference type="Proteomes" id="UP000182235"/>
    </source>
</evidence>
<dbReference type="OrthoDB" id="4190489at2759"/>
<accession>A0A1J9QUE2</accession>